<comment type="caution">
    <text evidence="3">The sequence shown here is derived from an EMBL/GenBank/DDBJ whole genome shotgun (WGS) entry which is preliminary data.</text>
</comment>
<proteinExistence type="predicted"/>
<evidence type="ECO:0000256" key="2">
    <source>
        <dbReference type="PIRSR" id="PIRSR613078-2"/>
    </source>
</evidence>
<dbReference type="Gene3D" id="3.40.50.1240">
    <property type="entry name" value="Phosphoglycerate mutase-like"/>
    <property type="match status" value="1"/>
</dbReference>
<dbReference type="EMBL" id="MU167270">
    <property type="protein sequence ID" value="KAG0145823.1"/>
    <property type="molecule type" value="Genomic_DNA"/>
</dbReference>
<dbReference type="PANTHER" id="PTHR46517">
    <property type="entry name" value="FRUCTOSE-2,6-BISPHOSPHATASE TIGAR"/>
    <property type="match status" value="1"/>
</dbReference>
<dbReference type="InterPro" id="IPR013078">
    <property type="entry name" value="His_Pase_superF_clade-1"/>
</dbReference>
<name>A0A9P6TCN6_9BASI</name>
<reference evidence="3" key="1">
    <citation type="submission" date="2013-11" db="EMBL/GenBank/DDBJ databases">
        <title>Genome sequence of the fusiform rust pathogen reveals effectors for host alternation and coevolution with pine.</title>
        <authorList>
            <consortium name="DOE Joint Genome Institute"/>
            <person name="Smith K."/>
            <person name="Pendleton A."/>
            <person name="Kubisiak T."/>
            <person name="Anderson C."/>
            <person name="Salamov A."/>
            <person name="Aerts A."/>
            <person name="Riley R."/>
            <person name="Clum A."/>
            <person name="Lindquist E."/>
            <person name="Ence D."/>
            <person name="Campbell M."/>
            <person name="Kronenberg Z."/>
            <person name="Feau N."/>
            <person name="Dhillon B."/>
            <person name="Hamelin R."/>
            <person name="Burleigh J."/>
            <person name="Smith J."/>
            <person name="Yandell M."/>
            <person name="Nelson C."/>
            <person name="Grigoriev I."/>
            <person name="Davis J."/>
        </authorList>
    </citation>
    <scope>NUCLEOTIDE SEQUENCE</scope>
    <source>
        <strain evidence="3">G11</strain>
    </source>
</reference>
<keyword evidence="1" id="KW-0378">Hydrolase</keyword>
<gene>
    <name evidence="3" type="ORF">CROQUDRAFT_671531</name>
</gene>
<sequence length="219" mass="24323">MSILITLITNDNVHKIIQGQKDTALNDHGLAQADITGAYLRHQNIVFDEIWSSDLQRAYKTACIIAEHQPEPITVQTDSRLRERFLGDLQGKRWTPNADQSTAEPPTEVLARLLSFWTDLTTRLDSNPSTNPRRILLVSHGAALRTLVQLGLRPTYAVDPSVPQPIVFGNCSITNIEHSPRRLILCGGDSVHLDSSLASKTKVDESKDSVDDLLPETRV</sequence>
<dbReference type="GO" id="GO:0043456">
    <property type="term" value="P:regulation of pentose-phosphate shunt"/>
    <property type="evidence" value="ECO:0007669"/>
    <property type="project" value="TreeGrafter"/>
</dbReference>
<dbReference type="CDD" id="cd07067">
    <property type="entry name" value="HP_PGM_like"/>
    <property type="match status" value="1"/>
</dbReference>
<dbReference type="Pfam" id="PF00300">
    <property type="entry name" value="His_Phos_1"/>
    <property type="match status" value="1"/>
</dbReference>
<organism evidence="3 4">
    <name type="scientific">Cronartium quercuum f. sp. fusiforme G11</name>
    <dbReference type="NCBI Taxonomy" id="708437"/>
    <lineage>
        <taxon>Eukaryota</taxon>
        <taxon>Fungi</taxon>
        <taxon>Dikarya</taxon>
        <taxon>Basidiomycota</taxon>
        <taxon>Pucciniomycotina</taxon>
        <taxon>Pucciniomycetes</taxon>
        <taxon>Pucciniales</taxon>
        <taxon>Coleosporiaceae</taxon>
        <taxon>Cronartium</taxon>
    </lineage>
</organism>
<dbReference type="GO" id="GO:0005829">
    <property type="term" value="C:cytosol"/>
    <property type="evidence" value="ECO:0007669"/>
    <property type="project" value="TreeGrafter"/>
</dbReference>
<dbReference type="GO" id="GO:0045820">
    <property type="term" value="P:negative regulation of glycolytic process"/>
    <property type="evidence" value="ECO:0007669"/>
    <property type="project" value="TreeGrafter"/>
</dbReference>
<dbReference type="SMART" id="SM00855">
    <property type="entry name" value="PGAM"/>
    <property type="match status" value="1"/>
</dbReference>
<feature type="binding site" evidence="2">
    <location>
        <position position="57"/>
    </location>
    <ligand>
        <name>substrate</name>
    </ligand>
</feature>
<dbReference type="GO" id="GO:0004331">
    <property type="term" value="F:fructose-2,6-bisphosphate 2-phosphatase activity"/>
    <property type="evidence" value="ECO:0007669"/>
    <property type="project" value="TreeGrafter"/>
</dbReference>
<protein>
    <recommendedName>
        <fullName evidence="5">Phosphoglycerate mutase</fullName>
    </recommendedName>
</protein>
<evidence type="ECO:0000313" key="4">
    <source>
        <dbReference type="Proteomes" id="UP000886653"/>
    </source>
</evidence>
<evidence type="ECO:0000256" key="1">
    <source>
        <dbReference type="ARBA" id="ARBA00022801"/>
    </source>
</evidence>
<evidence type="ECO:0008006" key="5">
    <source>
        <dbReference type="Google" id="ProtNLM"/>
    </source>
</evidence>
<dbReference type="PANTHER" id="PTHR46517:SF1">
    <property type="entry name" value="FRUCTOSE-2,6-BISPHOSPHATASE TIGAR"/>
    <property type="match status" value="1"/>
</dbReference>
<keyword evidence="4" id="KW-1185">Reference proteome</keyword>
<evidence type="ECO:0000313" key="3">
    <source>
        <dbReference type="EMBL" id="KAG0145823.1"/>
    </source>
</evidence>
<accession>A0A9P6TCN6</accession>
<dbReference type="InterPro" id="IPR029033">
    <property type="entry name" value="His_PPase_superfam"/>
</dbReference>
<dbReference type="InterPro" id="IPR051695">
    <property type="entry name" value="Phosphoglycerate_Mutase"/>
</dbReference>
<dbReference type="SUPFAM" id="SSF53254">
    <property type="entry name" value="Phosphoglycerate mutase-like"/>
    <property type="match status" value="1"/>
</dbReference>
<dbReference type="OrthoDB" id="354304at2759"/>
<dbReference type="AlphaFoldDB" id="A0A9P6TCN6"/>
<dbReference type="Proteomes" id="UP000886653">
    <property type="component" value="Unassembled WGS sequence"/>
</dbReference>